<dbReference type="GO" id="GO:0003884">
    <property type="term" value="F:D-amino-acid oxidase activity"/>
    <property type="evidence" value="ECO:0007669"/>
    <property type="project" value="InterPro"/>
</dbReference>
<accession>A0A8S3ZV72</accession>
<dbReference type="PIRSF" id="PIRSF000189">
    <property type="entry name" value="D-aa_oxidase"/>
    <property type="match status" value="1"/>
</dbReference>
<feature type="binding site" evidence="7">
    <location>
        <position position="229"/>
    </location>
    <ligand>
        <name>D-dopa</name>
        <dbReference type="ChEBI" id="CHEBI:149689"/>
    </ligand>
</feature>
<dbReference type="Pfam" id="PF01266">
    <property type="entry name" value="DAO"/>
    <property type="match status" value="1"/>
</dbReference>
<keyword evidence="5 7" id="KW-0274">FAD</keyword>
<dbReference type="PANTHER" id="PTHR11530:SF11">
    <property type="entry name" value="D-ASPARTATE OXIDASE"/>
    <property type="match status" value="1"/>
</dbReference>
<dbReference type="Gene3D" id="3.40.50.720">
    <property type="entry name" value="NAD(P)-binding Rossmann-like Domain"/>
    <property type="match status" value="1"/>
</dbReference>
<organism evidence="9 10">
    <name type="scientific">Candidula unifasciata</name>
    <dbReference type="NCBI Taxonomy" id="100452"/>
    <lineage>
        <taxon>Eukaryota</taxon>
        <taxon>Metazoa</taxon>
        <taxon>Spiralia</taxon>
        <taxon>Lophotrochozoa</taxon>
        <taxon>Mollusca</taxon>
        <taxon>Gastropoda</taxon>
        <taxon>Heterobranchia</taxon>
        <taxon>Euthyneura</taxon>
        <taxon>Panpulmonata</taxon>
        <taxon>Eupulmonata</taxon>
        <taxon>Stylommatophora</taxon>
        <taxon>Helicina</taxon>
        <taxon>Helicoidea</taxon>
        <taxon>Geomitridae</taxon>
        <taxon>Candidula</taxon>
    </lineage>
</organism>
<dbReference type="Proteomes" id="UP000678393">
    <property type="component" value="Unassembled WGS sequence"/>
</dbReference>
<dbReference type="PANTHER" id="PTHR11530">
    <property type="entry name" value="D-AMINO ACID OXIDASE"/>
    <property type="match status" value="1"/>
</dbReference>
<comment type="caution">
    <text evidence="9">The sequence shown here is derived from an EMBL/GenBank/DDBJ whole genome shotgun (WGS) entry which is preliminary data.</text>
</comment>
<comment type="cofactor">
    <cofactor evidence="1 7">
        <name>FAD</name>
        <dbReference type="ChEBI" id="CHEBI:57692"/>
    </cofactor>
</comment>
<dbReference type="AlphaFoldDB" id="A0A8S3ZV72"/>
<evidence type="ECO:0000313" key="10">
    <source>
        <dbReference type="Proteomes" id="UP000678393"/>
    </source>
</evidence>
<dbReference type="SUPFAM" id="SSF54373">
    <property type="entry name" value="FAD-linked reductases, C-terminal domain"/>
    <property type="match status" value="1"/>
</dbReference>
<reference evidence="9" key="1">
    <citation type="submission" date="2021-04" db="EMBL/GenBank/DDBJ databases">
        <authorList>
            <consortium name="Molecular Ecology Group"/>
        </authorList>
    </citation>
    <scope>NUCLEOTIDE SEQUENCE</scope>
</reference>
<comment type="subcellular location">
    <subcellularLocation>
        <location evidence="2">Peroxisome matrix</location>
    </subcellularLocation>
</comment>
<dbReference type="OrthoDB" id="2015447at2759"/>
<evidence type="ECO:0000256" key="7">
    <source>
        <dbReference type="PIRSR" id="PIRSR000189-1"/>
    </source>
</evidence>
<dbReference type="InterPro" id="IPR006076">
    <property type="entry name" value="FAD-dep_OxRdtase"/>
</dbReference>
<keyword evidence="6" id="KW-0560">Oxidoreductase</keyword>
<feature type="binding site" evidence="7">
    <location>
        <position position="168"/>
    </location>
    <ligand>
        <name>FAD</name>
        <dbReference type="ChEBI" id="CHEBI:57692"/>
    </ligand>
</feature>
<name>A0A8S3ZV72_9EUPU</name>
<dbReference type="SUPFAM" id="SSF51971">
    <property type="entry name" value="Nucleotide-binding domain"/>
    <property type="match status" value="1"/>
</dbReference>
<feature type="binding site" evidence="7">
    <location>
        <position position="314"/>
    </location>
    <ligand>
        <name>D-dopa</name>
        <dbReference type="ChEBI" id="CHEBI:149689"/>
    </ligand>
</feature>
<evidence type="ECO:0000256" key="2">
    <source>
        <dbReference type="ARBA" id="ARBA00004253"/>
    </source>
</evidence>
<evidence type="ECO:0000256" key="4">
    <source>
        <dbReference type="ARBA" id="ARBA00022630"/>
    </source>
</evidence>
<keyword evidence="4" id="KW-0285">Flavoprotein</keyword>
<keyword evidence="10" id="KW-1185">Reference proteome</keyword>
<protein>
    <recommendedName>
        <fullName evidence="8">FAD dependent oxidoreductase domain-containing protein</fullName>
    </recommendedName>
</protein>
<evidence type="ECO:0000256" key="5">
    <source>
        <dbReference type="ARBA" id="ARBA00022827"/>
    </source>
</evidence>
<dbReference type="Gene3D" id="3.30.9.10">
    <property type="entry name" value="D-Amino Acid Oxidase, subunit A, domain 2"/>
    <property type="match status" value="1"/>
</dbReference>
<evidence type="ECO:0000256" key="1">
    <source>
        <dbReference type="ARBA" id="ARBA00001974"/>
    </source>
</evidence>
<evidence type="ECO:0000313" key="9">
    <source>
        <dbReference type="EMBL" id="CAG5133507.1"/>
    </source>
</evidence>
<feature type="binding site" evidence="7">
    <location>
        <begin position="313"/>
        <end position="318"/>
    </location>
    <ligand>
        <name>FAD</name>
        <dbReference type="ChEBI" id="CHEBI:57692"/>
    </ligand>
</feature>
<dbReference type="EMBL" id="CAJHNH020006257">
    <property type="protein sequence ID" value="CAG5133507.1"/>
    <property type="molecule type" value="Genomic_DNA"/>
</dbReference>
<sequence length="349" mass="38692">MSVSTSPKVVVIGAGVNGLACAVCIQKCCPEAQVEIVAENWSPNTTSEISAGFWGPYVVGDTDPEVIKKHSSVTHEYLLQLAHSPLAGDVGVQTISGYYLYYDVEQENEIIKSATDGYRKLTPPELARFPMAKSGYFHTTVQVDVTPYLQWLTKRFTEAGGRVHKRKVFSLSEFAGQCDLVINCSGLGAGDLLKDEQVFPTRGQVWRVHAPWIKHFYLFKPQPGQEDIYILPGVKYTVVGGTGQVADWRTQIDEQDSVDIWRRAQNLLPSLARATPVKVQAGLRPTRTTLRLETELIKLDGKQLKVVHNYGHGGCGVTLHWGCAVEATKLALELLNHSTRPIQHIRSRI</sequence>
<dbReference type="GO" id="GO:0019478">
    <property type="term" value="P:D-amino acid catabolic process"/>
    <property type="evidence" value="ECO:0007669"/>
    <property type="project" value="TreeGrafter"/>
</dbReference>
<feature type="binding site" evidence="7">
    <location>
        <position position="284"/>
    </location>
    <ligand>
        <name>D-dopa</name>
        <dbReference type="ChEBI" id="CHEBI:149689"/>
    </ligand>
</feature>
<dbReference type="GO" id="GO:0005782">
    <property type="term" value="C:peroxisomal matrix"/>
    <property type="evidence" value="ECO:0007669"/>
    <property type="project" value="UniProtKB-SubCell"/>
</dbReference>
<gene>
    <name evidence="9" type="ORF">CUNI_LOCUS19065</name>
</gene>
<dbReference type="PROSITE" id="PS00677">
    <property type="entry name" value="DAO"/>
    <property type="match status" value="1"/>
</dbReference>
<dbReference type="GO" id="GO:0071949">
    <property type="term" value="F:FAD binding"/>
    <property type="evidence" value="ECO:0007669"/>
    <property type="project" value="InterPro"/>
</dbReference>
<proteinExistence type="inferred from homology"/>
<dbReference type="InterPro" id="IPR006181">
    <property type="entry name" value="D-amino_acid_oxidase_CS"/>
</dbReference>
<evidence type="ECO:0000256" key="6">
    <source>
        <dbReference type="ARBA" id="ARBA00023002"/>
    </source>
</evidence>
<feature type="domain" description="FAD dependent oxidoreductase" evidence="8">
    <location>
        <begin position="8"/>
        <end position="329"/>
    </location>
</feature>
<evidence type="ECO:0000256" key="3">
    <source>
        <dbReference type="ARBA" id="ARBA00006730"/>
    </source>
</evidence>
<comment type="similarity">
    <text evidence="3">Belongs to the DAMOX/DASOX family.</text>
</comment>
<evidence type="ECO:0000259" key="8">
    <source>
        <dbReference type="Pfam" id="PF01266"/>
    </source>
</evidence>
<feature type="binding site" evidence="7">
    <location>
        <begin position="46"/>
        <end position="47"/>
    </location>
    <ligand>
        <name>FAD</name>
        <dbReference type="ChEBI" id="CHEBI:57692"/>
    </ligand>
</feature>
<dbReference type="InterPro" id="IPR023209">
    <property type="entry name" value="DAO"/>
</dbReference>